<name>A0A918Q1A0_9ACTN</name>
<comment type="caution">
    <text evidence="1">The sequence shown here is derived from an EMBL/GenBank/DDBJ whole genome shotgun (WGS) entry which is preliminary data.</text>
</comment>
<protein>
    <submittedName>
        <fullName evidence="1">Uncharacterized protein</fullName>
    </submittedName>
</protein>
<reference evidence="1" key="2">
    <citation type="submission" date="2020-09" db="EMBL/GenBank/DDBJ databases">
        <authorList>
            <person name="Sun Q."/>
            <person name="Ohkuma M."/>
        </authorList>
    </citation>
    <scope>NUCLEOTIDE SEQUENCE</scope>
    <source>
        <strain evidence="1">JCM 4815</strain>
    </source>
</reference>
<gene>
    <name evidence="1" type="ORF">GCM10010365_57550</name>
</gene>
<organism evidence="1 2">
    <name type="scientific">Streptomyces poonensis</name>
    <dbReference type="NCBI Taxonomy" id="68255"/>
    <lineage>
        <taxon>Bacteria</taxon>
        <taxon>Bacillati</taxon>
        <taxon>Actinomycetota</taxon>
        <taxon>Actinomycetes</taxon>
        <taxon>Kitasatosporales</taxon>
        <taxon>Streptomycetaceae</taxon>
        <taxon>Streptomyces</taxon>
    </lineage>
</organism>
<evidence type="ECO:0000313" key="1">
    <source>
        <dbReference type="EMBL" id="GGZ29671.1"/>
    </source>
</evidence>
<keyword evidence="2" id="KW-1185">Reference proteome</keyword>
<dbReference type="Proteomes" id="UP000622166">
    <property type="component" value="Unassembled WGS sequence"/>
</dbReference>
<evidence type="ECO:0000313" key="2">
    <source>
        <dbReference type="Proteomes" id="UP000622166"/>
    </source>
</evidence>
<dbReference type="AlphaFoldDB" id="A0A918Q1A0"/>
<proteinExistence type="predicted"/>
<reference evidence="1" key="1">
    <citation type="journal article" date="2014" name="Int. J. Syst. Evol. Microbiol.">
        <title>Complete genome sequence of Corynebacterium casei LMG S-19264T (=DSM 44701T), isolated from a smear-ripened cheese.</title>
        <authorList>
            <consortium name="US DOE Joint Genome Institute (JGI-PGF)"/>
            <person name="Walter F."/>
            <person name="Albersmeier A."/>
            <person name="Kalinowski J."/>
            <person name="Ruckert C."/>
        </authorList>
    </citation>
    <scope>NUCLEOTIDE SEQUENCE</scope>
    <source>
        <strain evidence="1">JCM 4815</strain>
    </source>
</reference>
<accession>A0A918Q1A0</accession>
<sequence length="189" mass="20874">MAVRCEPVVSVQRADVHDAVTGHVAWGVLTERDVVAVPGPLDWLRDEGTRIEVLLASAPRNGNEAGFVERIKIADAAVLGLDASPEGAAAFLRLTHDSLHRPVADNFQQRRFEELLAADPDVWRALEGAGAVPPGIRDLPRTRVLGPVRNWELTRRRGFVRDDAGRTVDEVSIRICDWFPTCACLGPWW</sequence>
<dbReference type="EMBL" id="BMVW01000014">
    <property type="protein sequence ID" value="GGZ29671.1"/>
    <property type="molecule type" value="Genomic_DNA"/>
</dbReference>